<evidence type="ECO:0000256" key="1">
    <source>
        <dbReference type="SAM" id="MobiDB-lite"/>
    </source>
</evidence>
<dbReference type="Proteomes" id="UP000823775">
    <property type="component" value="Unassembled WGS sequence"/>
</dbReference>
<reference evidence="2 3" key="1">
    <citation type="journal article" date="2021" name="BMC Genomics">
        <title>Datura genome reveals duplications of psychoactive alkaloid biosynthetic genes and high mutation rate following tissue culture.</title>
        <authorList>
            <person name="Rajewski A."/>
            <person name="Carter-House D."/>
            <person name="Stajich J."/>
            <person name="Litt A."/>
        </authorList>
    </citation>
    <scope>NUCLEOTIDE SEQUENCE [LARGE SCALE GENOMIC DNA]</scope>
    <source>
        <strain evidence="2">AR-01</strain>
    </source>
</reference>
<keyword evidence="3" id="KW-1185">Reference proteome</keyword>
<accession>A0ABS8RLB2</accession>
<evidence type="ECO:0000313" key="3">
    <source>
        <dbReference type="Proteomes" id="UP000823775"/>
    </source>
</evidence>
<evidence type="ECO:0000313" key="2">
    <source>
        <dbReference type="EMBL" id="MCD7447056.1"/>
    </source>
</evidence>
<organism evidence="2 3">
    <name type="scientific">Datura stramonium</name>
    <name type="common">Jimsonweed</name>
    <name type="synonym">Common thornapple</name>
    <dbReference type="NCBI Taxonomy" id="4076"/>
    <lineage>
        <taxon>Eukaryota</taxon>
        <taxon>Viridiplantae</taxon>
        <taxon>Streptophyta</taxon>
        <taxon>Embryophyta</taxon>
        <taxon>Tracheophyta</taxon>
        <taxon>Spermatophyta</taxon>
        <taxon>Magnoliopsida</taxon>
        <taxon>eudicotyledons</taxon>
        <taxon>Gunneridae</taxon>
        <taxon>Pentapetalae</taxon>
        <taxon>asterids</taxon>
        <taxon>lamiids</taxon>
        <taxon>Solanales</taxon>
        <taxon>Solanaceae</taxon>
        <taxon>Solanoideae</taxon>
        <taxon>Datureae</taxon>
        <taxon>Datura</taxon>
    </lineage>
</organism>
<protein>
    <submittedName>
        <fullName evidence="2">Uncharacterized protein</fullName>
    </submittedName>
</protein>
<sequence>MRTHDSNSEVGPGPPYKLALHSSLIMCITPPPLMSLKENSHLGGIISGSSTYEVTIEEPGCFPTSLTSTIVTTKQGLTLTTPTDAMTEALSPSQASPDLPSSPKWDGMPGVLNTIEKHVASEDSEDERPLSWKVRKIAS</sequence>
<gene>
    <name evidence="2" type="ORF">HAX54_022404</name>
</gene>
<comment type="caution">
    <text evidence="2">The sequence shown here is derived from an EMBL/GenBank/DDBJ whole genome shotgun (WGS) entry which is preliminary data.</text>
</comment>
<feature type="region of interest" description="Disordered" evidence="1">
    <location>
        <begin position="88"/>
        <end position="139"/>
    </location>
</feature>
<name>A0ABS8RLB2_DATST</name>
<dbReference type="EMBL" id="JACEIK010000027">
    <property type="protein sequence ID" value="MCD7447056.1"/>
    <property type="molecule type" value="Genomic_DNA"/>
</dbReference>
<proteinExistence type="predicted"/>